<dbReference type="GO" id="GO:0016020">
    <property type="term" value="C:membrane"/>
    <property type="evidence" value="ECO:0007669"/>
    <property type="project" value="UniProtKB-SubCell"/>
</dbReference>
<keyword evidence="9" id="KW-0833">Ubl conjugation pathway</keyword>
<feature type="domain" description="RING-type" evidence="16">
    <location>
        <begin position="89"/>
        <end position="131"/>
    </location>
</feature>
<keyword evidence="10" id="KW-0862">Zinc</keyword>
<organism evidence="17 18">
    <name type="scientific">Carya illinoinensis</name>
    <name type="common">Pecan</name>
    <dbReference type="NCBI Taxonomy" id="32201"/>
    <lineage>
        <taxon>Eukaryota</taxon>
        <taxon>Viridiplantae</taxon>
        <taxon>Streptophyta</taxon>
        <taxon>Embryophyta</taxon>
        <taxon>Tracheophyta</taxon>
        <taxon>Spermatophyta</taxon>
        <taxon>Magnoliopsida</taxon>
        <taxon>eudicotyledons</taxon>
        <taxon>Gunneridae</taxon>
        <taxon>Pentapetalae</taxon>
        <taxon>rosids</taxon>
        <taxon>fabids</taxon>
        <taxon>Fagales</taxon>
        <taxon>Juglandaceae</taxon>
        <taxon>Carya</taxon>
    </lineage>
</organism>
<accession>A0A8T1PN48</accession>
<evidence type="ECO:0000256" key="8">
    <source>
        <dbReference type="ARBA" id="ARBA00022771"/>
    </source>
</evidence>
<evidence type="ECO:0000256" key="9">
    <source>
        <dbReference type="ARBA" id="ARBA00022786"/>
    </source>
</evidence>
<sequence length="163" mass="18088">MDGDYHRKFQFSPVFIGVLGVIAGAIVFATYHYIAVACCNRRLAAPSPPSRHHLAPQTNQENRPSSTSNSMVQLLPVFRYCKETEQETCSVCLCEFKEAEEIRALPECLHLFHVTCIDTWLNSHSNCPLCRADTMPSPHAILSLPNITARPPPEVHGLQDSGA</sequence>
<dbReference type="PANTHER" id="PTHR46913:SF1">
    <property type="entry name" value="RING-H2 FINGER PROTEIN ATL16"/>
    <property type="match status" value="1"/>
</dbReference>
<dbReference type="Pfam" id="PF13639">
    <property type="entry name" value="zf-RING_2"/>
    <property type="match status" value="1"/>
</dbReference>
<evidence type="ECO:0000256" key="11">
    <source>
        <dbReference type="ARBA" id="ARBA00022989"/>
    </source>
</evidence>
<feature type="region of interest" description="Disordered" evidence="14">
    <location>
        <begin position="47"/>
        <end position="68"/>
    </location>
</feature>
<evidence type="ECO:0000256" key="12">
    <source>
        <dbReference type="ARBA" id="ARBA00023136"/>
    </source>
</evidence>
<keyword evidence="11 15" id="KW-1133">Transmembrane helix</keyword>
<dbReference type="PANTHER" id="PTHR46913">
    <property type="entry name" value="RING-H2 FINGER PROTEIN ATL16"/>
    <property type="match status" value="1"/>
</dbReference>
<keyword evidence="8 13" id="KW-0863">Zinc-finger</keyword>
<dbReference type="AlphaFoldDB" id="A0A8T1PN48"/>
<dbReference type="CDD" id="cd16461">
    <property type="entry name" value="RING-H2_EL5-like"/>
    <property type="match status" value="1"/>
</dbReference>
<evidence type="ECO:0000256" key="6">
    <source>
        <dbReference type="ARBA" id="ARBA00022692"/>
    </source>
</evidence>
<keyword evidence="18" id="KW-1185">Reference proteome</keyword>
<feature type="compositionally biased region" description="Polar residues" evidence="14">
    <location>
        <begin position="56"/>
        <end position="68"/>
    </location>
</feature>
<evidence type="ECO:0000256" key="10">
    <source>
        <dbReference type="ARBA" id="ARBA00022833"/>
    </source>
</evidence>
<dbReference type="InterPro" id="IPR001841">
    <property type="entry name" value="Znf_RING"/>
</dbReference>
<evidence type="ECO:0000256" key="4">
    <source>
        <dbReference type="ARBA" id="ARBA00012483"/>
    </source>
</evidence>
<evidence type="ECO:0000313" key="18">
    <source>
        <dbReference type="Proteomes" id="UP000811609"/>
    </source>
</evidence>
<comment type="pathway">
    <text evidence="3">Protein modification; protein ubiquitination.</text>
</comment>
<dbReference type="InterPro" id="IPR044600">
    <property type="entry name" value="ATL1/ATL16-like"/>
</dbReference>
<dbReference type="EC" id="2.3.2.27" evidence="4"/>
<dbReference type="SMART" id="SM00184">
    <property type="entry name" value="RING"/>
    <property type="match status" value="1"/>
</dbReference>
<comment type="catalytic activity">
    <reaction evidence="1">
        <text>S-ubiquitinyl-[E2 ubiquitin-conjugating enzyme]-L-cysteine + [acceptor protein]-L-lysine = [E2 ubiquitin-conjugating enzyme]-L-cysteine + N(6)-ubiquitinyl-[acceptor protein]-L-lysine.</text>
        <dbReference type="EC" id="2.3.2.27"/>
    </reaction>
</comment>
<keyword evidence="12 15" id="KW-0472">Membrane</keyword>
<name>A0A8T1PN48_CARIL</name>
<comment type="subcellular location">
    <subcellularLocation>
        <location evidence="2">Membrane</location>
        <topology evidence="2">Single-pass membrane protein</topology>
    </subcellularLocation>
</comment>
<evidence type="ECO:0000256" key="14">
    <source>
        <dbReference type="SAM" id="MobiDB-lite"/>
    </source>
</evidence>
<evidence type="ECO:0000313" key="17">
    <source>
        <dbReference type="EMBL" id="KAG6643153.1"/>
    </source>
</evidence>
<dbReference type="GO" id="GO:0008270">
    <property type="term" value="F:zinc ion binding"/>
    <property type="evidence" value="ECO:0007669"/>
    <property type="project" value="UniProtKB-KW"/>
</dbReference>
<dbReference type="GO" id="GO:0061630">
    <property type="term" value="F:ubiquitin protein ligase activity"/>
    <property type="evidence" value="ECO:0007669"/>
    <property type="project" value="UniProtKB-EC"/>
</dbReference>
<keyword evidence="7" id="KW-0479">Metal-binding</keyword>
<gene>
    <name evidence="17" type="ORF">CIPAW_09G190800</name>
</gene>
<evidence type="ECO:0000256" key="15">
    <source>
        <dbReference type="SAM" id="Phobius"/>
    </source>
</evidence>
<proteinExistence type="predicted"/>
<protein>
    <recommendedName>
        <fullName evidence="4">RING-type E3 ubiquitin transferase</fullName>
        <ecNumber evidence="4">2.3.2.27</ecNumber>
    </recommendedName>
</protein>
<evidence type="ECO:0000256" key="3">
    <source>
        <dbReference type="ARBA" id="ARBA00004906"/>
    </source>
</evidence>
<evidence type="ECO:0000256" key="13">
    <source>
        <dbReference type="PROSITE-ProRule" id="PRU00175"/>
    </source>
</evidence>
<dbReference type="PROSITE" id="PS50089">
    <property type="entry name" value="ZF_RING_2"/>
    <property type="match status" value="1"/>
</dbReference>
<evidence type="ECO:0000256" key="5">
    <source>
        <dbReference type="ARBA" id="ARBA00022679"/>
    </source>
</evidence>
<feature type="transmembrane region" description="Helical" evidence="15">
    <location>
        <begin position="12"/>
        <end position="34"/>
    </location>
</feature>
<evidence type="ECO:0000256" key="7">
    <source>
        <dbReference type="ARBA" id="ARBA00022723"/>
    </source>
</evidence>
<dbReference type="EMBL" id="CM031817">
    <property type="protein sequence ID" value="KAG6643153.1"/>
    <property type="molecule type" value="Genomic_DNA"/>
</dbReference>
<dbReference type="GO" id="GO:0016567">
    <property type="term" value="P:protein ubiquitination"/>
    <property type="evidence" value="ECO:0007669"/>
    <property type="project" value="InterPro"/>
</dbReference>
<evidence type="ECO:0000256" key="2">
    <source>
        <dbReference type="ARBA" id="ARBA00004167"/>
    </source>
</evidence>
<evidence type="ECO:0000259" key="16">
    <source>
        <dbReference type="PROSITE" id="PS50089"/>
    </source>
</evidence>
<keyword evidence="5" id="KW-0808">Transferase</keyword>
<reference evidence="17" key="1">
    <citation type="submission" date="2020-12" db="EMBL/GenBank/DDBJ databases">
        <title>WGS assembly of Carya illinoinensis cv. Pawnee.</title>
        <authorList>
            <person name="Platts A."/>
            <person name="Shu S."/>
            <person name="Wright S."/>
            <person name="Barry K."/>
            <person name="Edger P."/>
            <person name="Pires J.C."/>
            <person name="Schmutz J."/>
        </authorList>
    </citation>
    <scope>NUCLEOTIDE SEQUENCE</scope>
    <source>
        <tissue evidence="17">Leaf</tissue>
    </source>
</reference>
<dbReference type="Proteomes" id="UP000811609">
    <property type="component" value="Chromosome 9"/>
</dbReference>
<evidence type="ECO:0000256" key="1">
    <source>
        <dbReference type="ARBA" id="ARBA00000900"/>
    </source>
</evidence>
<keyword evidence="6 15" id="KW-0812">Transmembrane</keyword>
<comment type="caution">
    <text evidence="17">The sequence shown here is derived from an EMBL/GenBank/DDBJ whole genome shotgun (WGS) entry which is preliminary data.</text>
</comment>